<keyword evidence="2" id="KW-0285">Flavoprotein</keyword>
<accession>A0A2A9D3K0</accession>
<dbReference type="Proteomes" id="UP000224915">
    <property type="component" value="Unassembled WGS sequence"/>
</dbReference>
<keyword evidence="3" id="KW-0274">FAD</keyword>
<dbReference type="Pfam" id="PF00441">
    <property type="entry name" value="Acyl-CoA_dh_1"/>
    <property type="match status" value="1"/>
</dbReference>
<comment type="similarity">
    <text evidence="1">Belongs to the acyl-CoA dehydrogenase family.</text>
</comment>
<dbReference type="InterPro" id="IPR036250">
    <property type="entry name" value="AcylCo_DH-like_C"/>
</dbReference>
<dbReference type="InterPro" id="IPR009075">
    <property type="entry name" value="AcylCo_DH/oxidase_C"/>
</dbReference>
<dbReference type="SUPFAM" id="SSF47203">
    <property type="entry name" value="Acyl-CoA dehydrogenase C-terminal domain-like"/>
    <property type="match status" value="1"/>
</dbReference>
<feature type="domain" description="Acyl-CoA dehydrogenase/oxidase C-terminal" evidence="4">
    <location>
        <begin position="187"/>
        <end position="302"/>
    </location>
</feature>
<dbReference type="InterPro" id="IPR009100">
    <property type="entry name" value="AcylCoA_DH/oxidase_NM_dom_sf"/>
</dbReference>
<comment type="caution">
    <text evidence="5">The sequence shown here is derived from an EMBL/GenBank/DDBJ whole genome shotgun (WGS) entry which is preliminary data.</text>
</comment>
<evidence type="ECO:0000256" key="2">
    <source>
        <dbReference type="ARBA" id="ARBA00022630"/>
    </source>
</evidence>
<organism evidence="5 6">
    <name type="scientific">Serinibacter salmoneus</name>
    <dbReference type="NCBI Taxonomy" id="556530"/>
    <lineage>
        <taxon>Bacteria</taxon>
        <taxon>Bacillati</taxon>
        <taxon>Actinomycetota</taxon>
        <taxon>Actinomycetes</taxon>
        <taxon>Micrococcales</taxon>
        <taxon>Beutenbergiaceae</taxon>
        <taxon>Serinibacter</taxon>
    </lineage>
</organism>
<protein>
    <submittedName>
        <fullName evidence="5">Alkylation response protein AidB-like acyl-CoA dehydrogenase</fullName>
    </submittedName>
</protein>
<proteinExistence type="inferred from homology"/>
<evidence type="ECO:0000313" key="5">
    <source>
        <dbReference type="EMBL" id="PFG20916.1"/>
    </source>
</evidence>
<dbReference type="SUPFAM" id="SSF56645">
    <property type="entry name" value="Acyl-CoA dehydrogenase NM domain-like"/>
    <property type="match status" value="1"/>
</dbReference>
<dbReference type="RefSeq" id="WP_098469828.1">
    <property type="nucleotide sequence ID" value="NZ_PDJD01000001.1"/>
</dbReference>
<gene>
    <name evidence="5" type="ORF">ATL40_2532</name>
</gene>
<evidence type="ECO:0000259" key="4">
    <source>
        <dbReference type="Pfam" id="PF00441"/>
    </source>
</evidence>
<evidence type="ECO:0000256" key="3">
    <source>
        <dbReference type="ARBA" id="ARBA00022827"/>
    </source>
</evidence>
<dbReference type="InterPro" id="IPR046373">
    <property type="entry name" value="Acyl-CoA_Oxase/DH_mid-dom_sf"/>
</dbReference>
<dbReference type="Gene3D" id="2.40.110.10">
    <property type="entry name" value="Butyryl-CoA Dehydrogenase, subunit A, domain 2"/>
    <property type="match status" value="1"/>
</dbReference>
<evidence type="ECO:0000256" key="1">
    <source>
        <dbReference type="ARBA" id="ARBA00009347"/>
    </source>
</evidence>
<dbReference type="EMBL" id="PDJD01000001">
    <property type="protein sequence ID" value="PFG20916.1"/>
    <property type="molecule type" value="Genomic_DNA"/>
</dbReference>
<evidence type="ECO:0000313" key="6">
    <source>
        <dbReference type="Proteomes" id="UP000224915"/>
    </source>
</evidence>
<keyword evidence="6" id="KW-1185">Reference proteome</keyword>
<dbReference type="GO" id="GO:0016627">
    <property type="term" value="F:oxidoreductase activity, acting on the CH-CH group of donors"/>
    <property type="evidence" value="ECO:0007669"/>
    <property type="project" value="InterPro"/>
</dbReference>
<dbReference type="OrthoDB" id="107064at2"/>
<sequence>MSLIRLDPPRAGDLPPKQIARALDHTRDWVGPDYLPGGGNTAALWSLLAATAACDVAVARAVEPVLDARAILDQAGLADDDLPGDLEIASTWGVFAAEGPGEPLRAHRSGRGWQLKGTKPWCSLAADLEGALVTAHLDDGERRLFAVDLCQPEVEPASGTWVSRGLQEIPSLGVSFHQAPALPVGEAGWYLTRPGFWWGGIGVAACWYGGAAGIARRVRAEALARPGTEMLEHALGRVTARLAEARRALEEGADAVDGTPRMPGRLVAKLVRTTVAEACEDVMRTAAQALGPAPLTQEEDYAKTQADLAVYLRQHHPWREAVSLGRAVAEGEEPW</sequence>
<name>A0A2A9D3K0_9MICO</name>
<dbReference type="AlphaFoldDB" id="A0A2A9D3K0"/>
<reference evidence="5 6" key="1">
    <citation type="submission" date="2017-10" db="EMBL/GenBank/DDBJ databases">
        <title>Sequencing the genomes of 1000 actinobacteria strains.</title>
        <authorList>
            <person name="Klenk H.-P."/>
        </authorList>
    </citation>
    <scope>NUCLEOTIDE SEQUENCE [LARGE SCALE GENOMIC DNA]</scope>
    <source>
        <strain evidence="5 6">DSM 21801</strain>
    </source>
</reference>